<reference evidence="2 3" key="1">
    <citation type="journal article" name="Sci. Rep.">
        <title>Telomere-to-telomere assembled and centromere annotated genomes of the two main subspecies of the button mushroom Agaricus bisporus reveal especially polymorphic chromosome ends.</title>
        <authorList>
            <person name="Sonnenberg A.S.M."/>
            <person name="Sedaghat-Telgerd N."/>
            <person name="Lavrijssen B."/>
            <person name="Ohm R.A."/>
            <person name="Hendrickx P.M."/>
            <person name="Scholtmeijer K."/>
            <person name="Baars J.J.P."/>
            <person name="van Peer A."/>
        </authorList>
    </citation>
    <scope>NUCLEOTIDE SEQUENCE [LARGE SCALE GENOMIC DNA]</scope>
    <source>
        <strain evidence="2 3">H119_p4</strain>
    </source>
</reference>
<dbReference type="Proteomes" id="UP000629468">
    <property type="component" value="Unassembled WGS sequence"/>
</dbReference>
<organism evidence="2 3">
    <name type="scientific">Agaricus bisporus var. burnettii</name>
    <dbReference type="NCBI Taxonomy" id="192524"/>
    <lineage>
        <taxon>Eukaryota</taxon>
        <taxon>Fungi</taxon>
        <taxon>Dikarya</taxon>
        <taxon>Basidiomycota</taxon>
        <taxon>Agaricomycotina</taxon>
        <taxon>Agaricomycetes</taxon>
        <taxon>Agaricomycetidae</taxon>
        <taxon>Agaricales</taxon>
        <taxon>Agaricineae</taxon>
        <taxon>Agaricaceae</taxon>
        <taxon>Agaricus</taxon>
    </lineage>
</organism>
<comment type="caution">
    <text evidence="2">The sequence shown here is derived from an EMBL/GenBank/DDBJ whole genome shotgun (WGS) entry which is preliminary data.</text>
</comment>
<sequence>MAQSIPTNVLVKIVNEKGFKPWAKSFPPSGSRPPFFMGISFDNSFASIYQRWEIKPFEEGYTIQNKGNGFWAYSKDGEAFTSNVFDPSHCKWYIESAGEGIYKIQVPAQDLVWTVKSREPDYPLSVYLAPADGNDNQNFSFAAEEN</sequence>
<dbReference type="SUPFAM" id="SSF50370">
    <property type="entry name" value="Ricin B-like lectins"/>
    <property type="match status" value="1"/>
</dbReference>
<dbReference type="Gene3D" id="2.80.10.50">
    <property type="match status" value="1"/>
</dbReference>
<evidence type="ECO:0000313" key="3">
    <source>
        <dbReference type="Proteomes" id="UP000629468"/>
    </source>
</evidence>
<gene>
    <name evidence="2" type="ORF">Agabi119p4_5277</name>
</gene>
<evidence type="ECO:0000259" key="1">
    <source>
        <dbReference type="Pfam" id="PF14200"/>
    </source>
</evidence>
<proteinExistence type="predicted"/>
<dbReference type="CDD" id="cd23714">
    <property type="entry name" value="beta-trefoil_Ricin_MtaL"/>
    <property type="match status" value="1"/>
</dbReference>
<dbReference type="InterPro" id="IPR000772">
    <property type="entry name" value="Ricin_B_lectin"/>
</dbReference>
<name>A0A8H7KFX3_AGABI</name>
<dbReference type="Pfam" id="PF14200">
    <property type="entry name" value="RicinB_lectin_2"/>
    <property type="match status" value="1"/>
</dbReference>
<dbReference type="InterPro" id="IPR035992">
    <property type="entry name" value="Ricin_B-like_lectins"/>
</dbReference>
<accession>A0A8H7KFX3</accession>
<evidence type="ECO:0000313" key="2">
    <source>
        <dbReference type="EMBL" id="KAF7773110.1"/>
    </source>
</evidence>
<dbReference type="EMBL" id="JABXXO010000007">
    <property type="protein sequence ID" value="KAF7773110.1"/>
    <property type="molecule type" value="Genomic_DNA"/>
</dbReference>
<dbReference type="AlphaFoldDB" id="A0A8H7KFX3"/>
<protein>
    <recommendedName>
        <fullName evidence="1">Ricin B lectin domain-containing protein</fullName>
    </recommendedName>
</protein>
<feature type="domain" description="Ricin B lectin" evidence="1">
    <location>
        <begin position="50"/>
        <end position="116"/>
    </location>
</feature>